<feature type="non-terminal residue" evidence="2">
    <location>
        <position position="130"/>
    </location>
</feature>
<feature type="non-terminal residue" evidence="2">
    <location>
        <position position="1"/>
    </location>
</feature>
<organism evidence="2 3">
    <name type="scientific">Diploptera punctata</name>
    <name type="common">Pacific beetle cockroach</name>
    <dbReference type="NCBI Taxonomy" id="6984"/>
    <lineage>
        <taxon>Eukaryota</taxon>
        <taxon>Metazoa</taxon>
        <taxon>Ecdysozoa</taxon>
        <taxon>Arthropoda</taxon>
        <taxon>Hexapoda</taxon>
        <taxon>Insecta</taxon>
        <taxon>Pterygota</taxon>
        <taxon>Neoptera</taxon>
        <taxon>Polyneoptera</taxon>
        <taxon>Dictyoptera</taxon>
        <taxon>Blattodea</taxon>
        <taxon>Blaberoidea</taxon>
        <taxon>Blaberidae</taxon>
        <taxon>Diplopterinae</taxon>
        <taxon>Diploptera</taxon>
    </lineage>
</organism>
<keyword evidence="3" id="KW-1185">Reference proteome</keyword>
<keyword evidence="1" id="KW-1133">Transmembrane helix</keyword>
<feature type="transmembrane region" description="Helical" evidence="1">
    <location>
        <begin position="6"/>
        <end position="26"/>
    </location>
</feature>
<dbReference type="AlphaFoldDB" id="A0AAD8E6C1"/>
<proteinExistence type="predicted"/>
<reference evidence="2" key="2">
    <citation type="submission" date="2023-05" db="EMBL/GenBank/DDBJ databases">
        <authorList>
            <person name="Fouks B."/>
        </authorList>
    </citation>
    <scope>NUCLEOTIDE SEQUENCE</scope>
    <source>
        <strain evidence="2">Stay&amp;Tobe</strain>
        <tissue evidence="2">Testes</tissue>
    </source>
</reference>
<keyword evidence="1" id="KW-0472">Membrane</keyword>
<name>A0AAD8E6C1_DIPPU</name>
<reference evidence="2" key="1">
    <citation type="journal article" date="2023" name="IScience">
        <title>Live-bearing cockroach genome reveals convergent evolutionary mechanisms linked to viviparity in insects and beyond.</title>
        <authorList>
            <person name="Fouks B."/>
            <person name="Harrison M.C."/>
            <person name="Mikhailova A.A."/>
            <person name="Marchal E."/>
            <person name="English S."/>
            <person name="Carruthers M."/>
            <person name="Jennings E.C."/>
            <person name="Chiamaka E.L."/>
            <person name="Frigard R.A."/>
            <person name="Pippel M."/>
            <person name="Attardo G.M."/>
            <person name="Benoit J.B."/>
            <person name="Bornberg-Bauer E."/>
            <person name="Tobe S.S."/>
        </authorList>
    </citation>
    <scope>NUCLEOTIDE SEQUENCE</scope>
    <source>
        <strain evidence="2">Stay&amp;Tobe</strain>
    </source>
</reference>
<feature type="transmembrane region" description="Helical" evidence="1">
    <location>
        <begin position="38"/>
        <end position="56"/>
    </location>
</feature>
<accession>A0AAD8E6C1</accession>
<protein>
    <submittedName>
        <fullName evidence="2">Uncharacterized protein</fullName>
    </submittedName>
</protein>
<evidence type="ECO:0000313" key="3">
    <source>
        <dbReference type="Proteomes" id="UP001233999"/>
    </source>
</evidence>
<gene>
    <name evidence="2" type="ORF">L9F63_005372</name>
</gene>
<comment type="caution">
    <text evidence="2">The sequence shown here is derived from an EMBL/GenBank/DDBJ whole genome shotgun (WGS) entry which is preliminary data.</text>
</comment>
<dbReference type="Proteomes" id="UP001233999">
    <property type="component" value="Unassembled WGS sequence"/>
</dbReference>
<evidence type="ECO:0000256" key="1">
    <source>
        <dbReference type="SAM" id="Phobius"/>
    </source>
</evidence>
<dbReference type="EMBL" id="JASPKZ010008882">
    <property type="protein sequence ID" value="KAJ9578399.1"/>
    <property type="molecule type" value="Genomic_DNA"/>
</dbReference>
<sequence length="130" mass="15641">LPIVQHLHPYFFTVVLFIIVCVLWMKLNPFVGFPLRRLIGYFYCFRVIIIIISMAWEAATSRMGMYVNYNFVKFYAKQYLCGCRLAITYESVYFQLNMKKKMIILLKMPNHEIQFEERKNTHYYLTTPPS</sequence>
<keyword evidence="1" id="KW-0812">Transmembrane</keyword>
<evidence type="ECO:0000313" key="2">
    <source>
        <dbReference type="EMBL" id="KAJ9578399.1"/>
    </source>
</evidence>